<evidence type="ECO:0000313" key="2">
    <source>
        <dbReference type="EMBL" id="GMG83976.1"/>
    </source>
</evidence>
<protein>
    <submittedName>
        <fullName evidence="2">Uncharacterized protein</fullName>
    </submittedName>
</protein>
<keyword evidence="3" id="KW-1185">Reference proteome</keyword>
<feature type="signal peptide" evidence="1">
    <location>
        <begin position="1"/>
        <end position="19"/>
    </location>
</feature>
<dbReference type="EMBL" id="BSYI01000027">
    <property type="protein sequence ID" value="GMG83976.1"/>
    <property type="molecule type" value="Genomic_DNA"/>
</dbReference>
<comment type="caution">
    <text evidence="2">The sequence shown here is derived from an EMBL/GenBank/DDBJ whole genome shotgun (WGS) entry which is preliminary data.</text>
</comment>
<sequence length="98" mass="10002">MRALTVCTAMILFGGLSLAAGPSAAQQRPPKPDFSRMAATLAVSEADLMGCLGPRPQPGQRPPRPDAAKIAACLGAAGYDVTAQDTEAALAAAAPRRR</sequence>
<name>A0ABQ6LRP3_9RHOB</name>
<evidence type="ECO:0000256" key="1">
    <source>
        <dbReference type="SAM" id="SignalP"/>
    </source>
</evidence>
<evidence type="ECO:0000313" key="3">
    <source>
        <dbReference type="Proteomes" id="UP001239909"/>
    </source>
</evidence>
<gene>
    <name evidence="2" type="ORF">LNKW23_31900</name>
</gene>
<dbReference type="Proteomes" id="UP001239909">
    <property type="component" value="Unassembled WGS sequence"/>
</dbReference>
<feature type="chain" id="PRO_5047480101" evidence="1">
    <location>
        <begin position="20"/>
        <end position="98"/>
    </location>
</feature>
<dbReference type="RefSeq" id="WP_285672869.1">
    <property type="nucleotide sequence ID" value="NZ_BSYI01000027.1"/>
</dbReference>
<accession>A0ABQ6LRP3</accession>
<organism evidence="2 3">
    <name type="scientific">Paralimibaculum aggregatum</name>
    <dbReference type="NCBI Taxonomy" id="3036245"/>
    <lineage>
        <taxon>Bacteria</taxon>
        <taxon>Pseudomonadati</taxon>
        <taxon>Pseudomonadota</taxon>
        <taxon>Alphaproteobacteria</taxon>
        <taxon>Rhodobacterales</taxon>
        <taxon>Paracoccaceae</taxon>
        <taxon>Paralimibaculum</taxon>
    </lineage>
</organism>
<keyword evidence="1" id="KW-0732">Signal</keyword>
<reference evidence="2 3" key="1">
    <citation type="submission" date="2023-04" db="EMBL/GenBank/DDBJ databases">
        <title>Marinoamorphus aggregata gen. nov., sp. Nov., isolate from tissue of brittle star Ophioplocus japonicus.</title>
        <authorList>
            <person name="Kawano K."/>
            <person name="Sawayama S."/>
            <person name="Nakagawa S."/>
        </authorList>
    </citation>
    <scope>NUCLEOTIDE SEQUENCE [LARGE SCALE GENOMIC DNA]</scope>
    <source>
        <strain evidence="2 3">NKW23</strain>
    </source>
</reference>
<proteinExistence type="predicted"/>